<evidence type="ECO:0000313" key="7">
    <source>
        <dbReference type="Proteomes" id="UP001176940"/>
    </source>
</evidence>
<evidence type="ECO:0000256" key="1">
    <source>
        <dbReference type="ARBA" id="ARBA00005771"/>
    </source>
</evidence>
<dbReference type="Proteomes" id="UP001176940">
    <property type="component" value="Unassembled WGS sequence"/>
</dbReference>
<reference evidence="6" key="1">
    <citation type="submission" date="2023-07" db="EMBL/GenBank/DDBJ databases">
        <authorList>
            <person name="Stuckert A."/>
        </authorList>
    </citation>
    <scope>NUCLEOTIDE SEQUENCE</scope>
</reference>
<accession>A0ABN9MM93</accession>
<keyword evidence="2 3" id="KW-0808">Transferase</keyword>
<name>A0ABN9MM93_9NEOB</name>
<evidence type="ECO:0000313" key="5">
    <source>
        <dbReference type="EMBL" id="CAJ0966512.1"/>
    </source>
</evidence>
<dbReference type="PANTHER" id="PTHR11783">
    <property type="entry name" value="SULFOTRANSFERASE SULT"/>
    <property type="match status" value="1"/>
</dbReference>
<dbReference type="EMBL" id="CAUEEQ010075233">
    <property type="protein sequence ID" value="CAJ0966513.1"/>
    <property type="molecule type" value="Genomic_DNA"/>
</dbReference>
<feature type="domain" description="Sulfotransferase" evidence="4">
    <location>
        <begin position="11"/>
        <end position="101"/>
    </location>
</feature>
<comment type="similarity">
    <text evidence="1 3">Belongs to the sulfotransferase 1 family.</text>
</comment>
<evidence type="ECO:0000259" key="4">
    <source>
        <dbReference type="Pfam" id="PF00685"/>
    </source>
</evidence>
<evidence type="ECO:0000313" key="6">
    <source>
        <dbReference type="EMBL" id="CAJ0966513.1"/>
    </source>
</evidence>
<dbReference type="Pfam" id="PF00685">
    <property type="entry name" value="Sulfotransfer_1"/>
    <property type="match status" value="1"/>
</dbReference>
<dbReference type="EMBL" id="CAUEEQ010075233">
    <property type="protein sequence ID" value="CAJ0966512.1"/>
    <property type="molecule type" value="Genomic_DNA"/>
</dbReference>
<keyword evidence="7" id="KW-1185">Reference proteome</keyword>
<dbReference type="Gene3D" id="3.40.50.300">
    <property type="entry name" value="P-loop containing nucleotide triphosphate hydrolases"/>
    <property type="match status" value="1"/>
</dbReference>
<evidence type="ECO:0000256" key="2">
    <source>
        <dbReference type="ARBA" id="ARBA00022679"/>
    </source>
</evidence>
<dbReference type="InterPro" id="IPR000863">
    <property type="entry name" value="Sulfotransferase_dom"/>
</dbReference>
<gene>
    <name evidence="5" type="ORF">RIMI_LOCUS21389107</name>
    <name evidence="6" type="ORF">RIMI_LOCUS21389392</name>
</gene>
<proteinExistence type="inferred from homology"/>
<organism evidence="6 7">
    <name type="scientific">Ranitomeya imitator</name>
    <name type="common">mimic poison frog</name>
    <dbReference type="NCBI Taxonomy" id="111125"/>
    <lineage>
        <taxon>Eukaryota</taxon>
        <taxon>Metazoa</taxon>
        <taxon>Chordata</taxon>
        <taxon>Craniata</taxon>
        <taxon>Vertebrata</taxon>
        <taxon>Euteleostomi</taxon>
        <taxon>Amphibia</taxon>
        <taxon>Batrachia</taxon>
        <taxon>Anura</taxon>
        <taxon>Neobatrachia</taxon>
        <taxon>Hyloidea</taxon>
        <taxon>Dendrobatidae</taxon>
        <taxon>Dendrobatinae</taxon>
        <taxon>Ranitomeya</taxon>
    </lineage>
</organism>
<dbReference type="EC" id="2.8.2.-" evidence="3"/>
<sequence length="115" mass="13747">MCKFCVWRVFHEDLRSVVKQMCVFLGRELDNESLNIVLKRATFNEMKKDPLANKENMPEDFFDSKIGKFMRKGTIGDWKNIMTVAQSEAFDRIFQEKMRDLELHFTWDINEKTSE</sequence>
<comment type="caution">
    <text evidence="6">The sequence shown here is derived from an EMBL/GenBank/DDBJ whole genome shotgun (WGS) entry which is preliminary data.</text>
</comment>
<evidence type="ECO:0000256" key="3">
    <source>
        <dbReference type="RuleBase" id="RU361155"/>
    </source>
</evidence>
<dbReference type="SUPFAM" id="SSF52540">
    <property type="entry name" value="P-loop containing nucleoside triphosphate hydrolases"/>
    <property type="match status" value="1"/>
</dbReference>
<protein>
    <recommendedName>
        <fullName evidence="3">Sulfotransferase</fullName>
        <ecNumber evidence="3">2.8.2.-</ecNumber>
    </recommendedName>
</protein>
<dbReference type="InterPro" id="IPR027417">
    <property type="entry name" value="P-loop_NTPase"/>
</dbReference>